<keyword evidence="8" id="KW-0456">Lyase</keyword>
<name>A0A8B6GW61_MYTGA</name>
<feature type="region of interest" description="Disordered" evidence="12">
    <location>
        <begin position="321"/>
        <end position="386"/>
    </location>
</feature>
<evidence type="ECO:0000256" key="11">
    <source>
        <dbReference type="ARBA" id="ARBA00031130"/>
    </source>
</evidence>
<dbReference type="Pfam" id="PF02586">
    <property type="entry name" value="SRAP"/>
    <property type="match status" value="1"/>
</dbReference>
<keyword evidence="3" id="KW-0645">Protease</keyword>
<evidence type="ECO:0000313" key="13">
    <source>
        <dbReference type="EMBL" id="VDI69906.1"/>
    </source>
</evidence>
<evidence type="ECO:0000256" key="1">
    <source>
        <dbReference type="ARBA" id="ARBA00008136"/>
    </source>
</evidence>
<evidence type="ECO:0000256" key="9">
    <source>
        <dbReference type="ARBA" id="ARBA00030390"/>
    </source>
</evidence>
<comment type="similarity">
    <text evidence="1">Belongs to the SOS response-associated peptidase family.</text>
</comment>
<protein>
    <recommendedName>
        <fullName evidence="2">Abasic site processing protein HMCES</fullName>
    </recommendedName>
    <alternativeName>
        <fullName evidence="9">Embryonic stem cell-specific 5-hydroxymethylcytosine-binding protein</fullName>
    </alternativeName>
    <alternativeName>
        <fullName evidence="10">Peptidase HMCES</fullName>
    </alternativeName>
    <alternativeName>
        <fullName evidence="11">SRAP domain-containing protein 1</fullName>
    </alternativeName>
</protein>
<dbReference type="Proteomes" id="UP000596742">
    <property type="component" value="Unassembled WGS sequence"/>
</dbReference>
<dbReference type="OrthoDB" id="2111841at2759"/>
<keyword evidence="5" id="KW-0378">Hydrolase</keyword>
<keyword evidence="7" id="KW-0238">DNA-binding</keyword>
<evidence type="ECO:0000256" key="12">
    <source>
        <dbReference type="SAM" id="MobiDB-lite"/>
    </source>
</evidence>
<evidence type="ECO:0000256" key="3">
    <source>
        <dbReference type="ARBA" id="ARBA00022670"/>
    </source>
</evidence>
<dbReference type="GO" id="GO:0003697">
    <property type="term" value="F:single-stranded DNA binding"/>
    <property type="evidence" value="ECO:0007669"/>
    <property type="project" value="InterPro"/>
</dbReference>
<accession>A0A8B6GW61</accession>
<gene>
    <name evidence="13" type="ORF">MGAL_10B070912</name>
</gene>
<organism evidence="13 14">
    <name type="scientific">Mytilus galloprovincialis</name>
    <name type="common">Mediterranean mussel</name>
    <dbReference type="NCBI Taxonomy" id="29158"/>
    <lineage>
        <taxon>Eukaryota</taxon>
        <taxon>Metazoa</taxon>
        <taxon>Spiralia</taxon>
        <taxon>Lophotrochozoa</taxon>
        <taxon>Mollusca</taxon>
        <taxon>Bivalvia</taxon>
        <taxon>Autobranchia</taxon>
        <taxon>Pteriomorphia</taxon>
        <taxon>Mytilida</taxon>
        <taxon>Mytiloidea</taxon>
        <taxon>Mytilidae</taxon>
        <taxon>Mytilinae</taxon>
        <taxon>Mytilus</taxon>
    </lineage>
</organism>
<evidence type="ECO:0000313" key="14">
    <source>
        <dbReference type="Proteomes" id="UP000596742"/>
    </source>
</evidence>
<feature type="compositionally biased region" description="Basic and acidic residues" evidence="12">
    <location>
        <begin position="376"/>
        <end position="386"/>
    </location>
</feature>
<dbReference type="GO" id="GO:0106300">
    <property type="term" value="P:protein-DNA covalent cross-linking repair"/>
    <property type="evidence" value="ECO:0007669"/>
    <property type="project" value="InterPro"/>
</dbReference>
<dbReference type="Gene3D" id="3.90.1680.10">
    <property type="entry name" value="SOS response associated peptidase-like"/>
    <property type="match status" value="1"/>
</dbReference>
<evidence type="ECO:0000256" key="7">
    <source>
        <dbReference type="ARBA" id="ARBA00023125"/>
    </source>
</evidence>
<keyword evidence="4" id="KW-0227">DNA damage</keyword>
<evidence type="ECO:0000256" key="2">
    <source>
        <dbReference type="ARBA" id="ARBA00015888"/>
    </source>
</evidence>
<keyword evidence="6" id="KW-0190">Covalent protein-DNA linkage</keyword>
<proteinExistence type="inferred from homology"/>
<dbReference type="GO" id="GO:0006508">
    <property type="term" value="P:proteolysis"/>
    <property type="evidence" value="ECO:0007669"/>
    <property type="project" value="UniProtKB-KW"/>
</dbReference>
<evidence type="ECO:0000256" key="10">
    <source>
        <dbReference type="ARBA" id="ARBA00030898"/>
    </source>
</evidence>
<dbReference type="GO" id="GO:0008233">
    <property type="term" value="F:peptidase activity"/>
    <property type="evidence" value="ECO:0007669"/>
    <property type="project" value="UniProtKB-KW"/>
</dbReference>
<evidence type="ECO:0000256" key="8">
    <source>
        <dbReference type="ARBA" id="ARBA00023239"/>
    </source>
</evidence>
<dbReference type="InterPro" id="IPR003738">
    <property type="entry name" value="SRAP"/>
</dbReference>
<reference evidence="13" key="1">
    <citation type="submission" date="2018-11" db="EMBL/GenBank/DDBJ databases">
        <authorList>
            <person name="Alioto T."/>
            <person name="Alioto T."/>
        </authorList>
    </citation>
    <scope>NUCLEOTIDE SEQUENCE</scope>
</reference>
<keyword evidence="14" id="KW-1185">Reference proteome</keyword>
<dbReference type="SUPFAM" id="SSF143081">
    <property type="entry name" value="BB1717-like"/>
    <property type="match status" value="1"/>
</dbReference>
<dbReference type="AlphaFoldDB" id="A0A8B6GW61"/>
<evidence type="ECO:0000256" key="6">
    <source>
        <dbReference type="ARBA" id="ARBA00023124"/>
    </source>
</evidence>
<dbReference type="GO" id="GO:0016829">
    <property type="term" value="F:lyase activity"/>
    <property type="evidence" value="ECO:0007669"/>
    <property type="project" value="UniProtKB-KW"/>
</dbReference>
<dbReference type="InterPro" id="IPR036590">
    <property type="entry name" value="SRAP-like"/>
</dbReference>
<evidence type="ECO:0000256" key="4">
    <source>
        <dbReference type="ARBA" id="ARBA00022763"/>
    </source>
</evidence>
<feature type="compositionally biased region" description="Polar residues" evidence="12">
    <location>
        <begin position="328"/>
        <end position="359"/>
    </location>
</feature>
<dbReference type="PANTHER" id="PTHR13604">
    <property type="entry name" value="DC12-RELATED"/>
    <property type="match status" value="1"/>
</dbReference>
<dbReference type="PANTHER" id="PTHR13604:SF0">
    <property type="entry name" value="ABASIC SITE PROCESSING PROTEIN HMCES"/>
    <property type="match status" value="1"/>
</dbReference>
<comment type="caution">
    <text evidence="13">The sequence shown here is derived from an EMBL/GenBank/DDBJ whole genome shotgun (WGS) entry which is preliminary data.</text>
</comment>
<evidence type="ECO:0000256" key="5">
    <source>
        <dbReference type="ARBA" id="ARBA00022801"/>
    </source>
</evidence>
<sequence>MPNFFTTDIHQSDMYNHVTSALEPDDICKSCSFKSKTTGKGRQQPVWRDPPGGQKYYPSYNVAPGSHTPVLISSQHYQGELDTITERVIQPMRWGLVPSWHKGDPTNVGYETNNCRAEGMLEKKTYKVPLEKGRRCVVLADGFYEWKRDQGKKQPYFIYSPQETWIKKENSDLEVKNESIDPDQNFNVKEVKHEEETEVTERKLLMMAGVFDVWHPPDNSAPVYSYSVITVESSPVMSWIHHRMPAILTNDAEIDEWINFAEVPLRGAVQNIRPTLSLQMHPVTTAMGNSRYKSPDCVQPVDLKKPKAPVNSLMKNWLSQPKKEQNDHGLSSPTKSQTKSNSSPMRPSPTKQSKSSNLMMNWLQKGNREPDEDNDSPAKKIKTCDD</sequence>
<dbReference type="EMBL" id="UYJE01009096">
    <property type="protein sequence ID" value="VDI69906.1"/>
    <property type="molecule type" value="Genomic_DNA"/>
</dbReference>